<dbReference type="InterPro" id="IPR036770">
    <property type="entry name" value="Ankyrin_rpt-contain_sf"/>
</dbReference>
<feature type="region of interest" description="Disordered" evidence="1">
    <location>
        <begin position="215"/>
        <end position="241"/>
    </location>
</feature>
<evidence type="ECO:0000313" key="3">
    <source>
        <dbReference type="Proteomes" id="UP001444661"/>
    </source>
</evidence>
<keyword evidence="3" id="KW-1185">Reference proteome</keyword>
<proteinExistence type="predicted"/>
<protein>
    <recommendedName>
        <fullName evidence="4">Ankyrin repeat protein</fullName>
    </recommendedName>
</protein>
<name>A0ABR1TYU5_9PEZI</name>
<organism evidence="2 3">
    <name type="scientific">Apiospora rasikravindrae</name>
    <dbReference type="NCBI Taxonomy" id="990691"/>
    <lineage>
        <taxon>Eukaryota</taxon>
        <taxon>Fungi</taxon>
        <taxon>Dikarya</taxon>
        <taxon>Ascomycota</taxon>
        <taxon>Pezizomycotina</taxon>
        <taxon>Sordariomycetes</taxon>
        <taxon>Xylariomycetidae</taxon>
        <taxon>Amphisphaeriales</taxon>
        <taxon>Apiosporaceae</taxon>
        <taxon>Apiospora</taxon>
    </lineage>
</organism>
<reference evidence="2 3" key="1">
    <citation type="submission" date="2023-01" db="EMBL/GenBank/DDBJ databases">
        <title>Analysis of 21 Apiospora genomes using comparative genomics revels a genus with tremendous synthesis potential of carbohydrate active enzymes and secondary metabolites.</title>
        <authorList>
            <person name="Sorensen T."/>
        </authorList>
    </citation>
    <scope>NUCLEOTIDE SEQUENCE [LARGE SCALE GENOMIC DNA]</scope>
    <source>
        <strain evidence="2 3">CBS 33761</strain>
    </source>
</reference>
<sequence>MELALYALVIAGIDPKITTHMSPADMSPISWAAQNQWLEGIGVLLECGADPNVCDWAWGGPPLYRTDVYETHVSETGHYLLLNGADPLRREWYGLDSWGKVSTNACLQYRGMESNDFQYIWFEGSIAHLLLHGADPFEVFATVPPRNNERKTRPGWFDTLAQVRASDVAKIWCTQYHAANRRWAMSNHEFESSEARIPSWKFEWDDMGQITRRFDSDNEDTYSQTSSSTQSSRVDTSSWRSGDDTREEWLFFRNATRFHHHTSTERGLEQLSRFPMVRALCDGLQYAGYRAEMDSDGDIWYDCDDGDRYFEAWEVQPAEERREWLRDVCPICQDFEGYGLGRALERGRQGKEQLYEYRSQVAKGKNSVF</sequence>
<accession>A0ABR1TYU5</accession>
<feature type="compositionally biased region" description="Low complexity" evidence="1">
    <location>
        <begin position="221"/>
        <end position="238"/>
    </location>
</feature>
<dbReference type="SUPFAM" id="SSF48403">
    <property type="entry name" value="Ankyrin repeat"/>
    <property type="match status" value="1"/>
</dbReference>
<gene>
    <name evidence="2" type="ORF">PG993_002268</name>
</gene>
<evidence type="ECO:0000313" key="2">
    <source>
        <dbReference type="EMBL" id="KAK8050883.1"/>
    </source>
</evidence>
<dbReference type="Proteomes" id="UP001444661">
    <property type="component" value="Unassembled WGS sequence"/>
</dbReference>
<evidence type="ECO:0000256" key="1">
    <source>
        <dbReference type="SAM" id="MobiDB-lite"/>
    </source>
</evidence>
<evidence type="ECO:0008006" key="4">
    <source>
        <dbReference type="Google" id="ProtNLM"/>
    </source>
</evidence>
<dbReference type="Gene3D" id="1.25.40.20">
    <property type="entry name" value="Ankyrin repeat-containing domain"/>
    <property type="match status" value="1"/>
</dbReference>
<comment type="caution">
    <text evidence="2">The sequence shown here is derived from an EMBL/GenBank/DDBJ whole genome shotgun (WGS) entry which is preliminary data.</text>
</comment>
<dbReference type="EMBL" id="JAQQWK010000002">
    <property type="protein sequence ID" value="KAK8050883.1"/>
    <property type="molecule type" value="Genomic_DNA"/>
</dbReference>